<evidence type="ECO:0000256" key="2">
    <source>
        <dbReference type="ARBA" id="ARBA00023015"/>
    </source>
</evidence>
<organism evidence="6 7">
    <name type="scientific">Ligilactobacillus ruminis DSM 20403 = NBRC 102161</name>
    <dbReference type="NCBI Taxonomy" id="1423798"/>
    <lineage>
        <taxon>Bacteria</taxon>
        <taxon>Bacillati</taxon>
        <taxon>Bacillota</taxon>
        <taxon>Bacilli</taxon>
        <taxon>Lactobacillales</taxon>
        <taxon>Lactobacillaceae</taxon>
        <taxon>Ligilactobacillus</taxon>
    </lineage>
</organism>
<proteinExistence type="predicted"/>
<keyword evidence="3" id="KW-0238">DNA-binding</keyword>
<dbReference type="GO" id="GO:0000976">
    <property type="term" value="F:transcription cis-regulatory region binding"/>
    <property type="evidence" value="ECO:0007669"/>
    <property type="project" value="TreeGrafter"/>
</dbReference>
<dbReference type="InterPro" id="IPR046335">
    <property type="entry name" value="LacI/GalR-like_sensor"/>
</dbReference>
<dbReference type="Pfam" id="PF13377">
    <property type="entry name" value="Peripla_BP_3"/>
    <property type="match status" value="1"/>
</dbReference>
<dbReference type="PANTHER" id="PTHR30146:SF95">
    <property type="entry name" value="RIBOSE OPERON REPRESSOR"/>
    <property type="match status" value="1"/>
</dbReference>
<evidence type="ECO:0000256" key="3">
    <source>
        <dbReference type="ARBA" id="ARBA00023125"/>
    </source>
</evidence>
<name>A0A1I2RY74_9LACO</name>
<dbReference type="GeneID" id="29802670"/>
<reference evidence="7" key="1">
    <citation type="submission" date="2016-10" db="EMBL/GenBank/DDBJ databases">
        <authorList>
            <person name="Varghese N."/>
            <person name="Submissions S."/>
        </authorList>
    </citation>
    <scope>NUCLEOTIDE SEQUENCE [LARGE SCALE GENOMIC DNA]</scope>
    <source>
        <strain evidence="7">DSM 20403</strain>
    </source>
</reference>
<evidence type="ECO:0000256" key="4">
    <source>
        <dbReference type="ARBA" id="ARBA00023163"/>
    </source>
</evidence>
<dbReference type="Proteomes" id="UP000182635">
    <property type="component" value="Unassembled WGS sequence"/>
</dbReference>
<dbReference type="PANTHER" id="PTHR30146">
    <property type="entry name" value="LACI-RELATED TRANSCRIPTIONAL REPRESSOR"/>
    <property type="match status" value="1"/>
</dbReference>
<evidence type="ECO:0000259" key="5">
    <source>
        <dbReference type="PROSITE" id="PS50932"/>
    </source>
</evidence>
<dbReference type="RefSeq" id="WP_014074239.1">
    <property type="nucleotide sequence ID" value="NZ_AYYL01000012.1"/>
</dbReference>
<dbReference type="CDD" id="cd01392">
    <property type="entry name" value="HTH_LacI"/>
    <property type="match status" value="1"/>
</dbReference>
<accession>A0A1I2RY74</accession>
<dbReference type="SMART" id="SM00354">
    <property type="entry name" value="HTH_LACI"/>
    <property type="match status" value="1"/>
</dbReference>
<dbReference type="PROSITE" id="PS00356">
    <property type="entry name" value="HTH_LACI_1"/>
    <property type="match status" value="1"/>
</dbReference>
<dbReference type="PRINTS" id="PR00036">
    <property type="entry name" value="HTHLACI"/>
</dbReference>
<keyword evidence="2" id="KW-0805">Transcription regulation</keyword>
<dbReference type="InterPro" id="IPR010982">
    <property type="entry name" value="Lambda_DNA-bd_dom_sf"/>
</dbReference>
<dbReference type="OrthoDB" id="9796186at2"/>
<keyword evidence="1" id="KW-0678">Repressor</keyword>
<dbReference type="AlphaFoldDB" id="A0A1I2RY74"/>
<dbReference type="CDD" id="cd06291">
    <property type="entry name" value="PBP1_Qymf-like"/>
    <property type="match status" value="1"/>
</dbReference>
<dbReference type="Pfam" id="PF00356">
    <property type="entry name" value="LacI"/>
    <property type="match status" value="1"/>
</dbReference>
<feature type="domain" description="HTH lacI-type" evidence="5">
    <location>
        <begin position="3"/>
        <end position="57"/>
    </location>
</feature>
<sequence>MRPKLTDVAKKAGVSKTTVSRVINNYGYISEKTRQRVYRAMKELNYQPNSLARSLHGKSTHLIGIIFPSIMNPFYAELVQRVEEKLFDAGYKIILCNSAQNKKKERDYLKMLIANQVDGIIAGTHNLGIEEYKNVGLPIVSFDRYLSETIPTVSCDNYQGGITATKELYEAGARHIYFLGNPHQSGNPTDKRLKGYCDEIDRLKLTRHTHTVSFTESASLKSFSIKELLSKSVADGIVCTDDLTALLVLQAARELGINVPNDLKVTGFDGTELVSTYHPELSTVVQPLEDIASVLINLLLERIKNPDEKLKQMEYVLPVTFKRSASIGQIFGQ</sequence>
<dbReference type="GO" id="GO:0003700">
    <property type="term" value="F:DNA-binding transcription factor activity"/>
    <property type="evidence" value="ECO:0007669"/>
    <property type="project" value="TreeGrafter"/>
</dbReference>
<protein>
    <submittedName>
        <fullName evidence="6">Transcriptional regulator, LacI family</fullName>
    </submittedName>
</protein>
<dbReference type="SUPFAM" id="SSF47413">
    <property type="entry name" value="lambda repressor-like DNA-binding domains"/>
    <property type="match status" value="1"/>
</dbReference>
<keyword evidence="4" id="KW-0804">Transcription</keyword>
<evidence type="ECO:0000313" key="6">
    <source>
        <dbReference type="EMBL" id="SFG42696.1"/>
    </source>
</evidence>
<dbReference type="PROSITE" id="PS50932">
    <property type="entry name" value="HTH_LACI_2"/>
    <property type="match status" value="1"/>
</dbReference>
<dbReference type="Gene3D" id="3.40.50.2300">
    <property type="match status" value="2"/>
</dbReference>
<dbReference type="EMBL" id="FOPI01000019">
    <property type="protein sequence ID" value="SFG42696.1"/>
    <property type="molecule type" value="Genomic_DNA"/>
</dbReference>
<dbReference type="InterPro" id="IPR028082">
    <property type="entry name" value="Peripla_BP_I"/>
</dbReference>
<evidence type="ECO:0000256" key="1">
    <source>
        <dbReference type="ARBA" id="ARBA00022491"/>
    </source>
</evidence>
<dbReference type="InterPro" id="IPR000843">
    <property type="entry name" value="HTH_LacI"/>
</dbReference>
<dbReference type="Gene3D" id="1.10.260.40">
    <property type="entry name" value="lambda repressor-like DNA-binding domains"/>
    <property type="match status" value="1"/>
</dbReference>
<dbReference type="SUPFAM" id="SSF53822">
    <property type="entry name" value="Periplasmic binding protein-like I"/>
    <property type="match status" value="1"/>
</dbReference>
<evidence type="ECO:0000313" key="7">
    <source>
        <dbReference type="Proteomes" id="UP000182635"/>
    </source>
</evidence>
<gene>
    <name evidence="6" type="ORF">SAMN02910432_01329</name>
</gene>